<keyword evidence="2" id="KW-1185">Reference proteome</keyword>
<proteinExistence type="predicted"/>
<evidence type="ECO:0000313" key="1">
    <source>
        <dbReference type="EMBL" id="KAG8628204.1"/>
    </source>
</evidence>
<organism evidence="1 2">
    <name type="scientific">Elsinoe batatas</name>
    <dbReference type="NCBI Taxonomy" id="2601811"/>
    <lineage>
        <taxon>Eukaryota</taxon>
        <taxon>Fungi</taxon>
        <taxon>Dikarya</taxon>
        <taxon>Ascomycota</taxon>
        <taxon>Pezizomycotina</taxon>
        <taxon>Dothideomycetes</taxon>
        <taxon>Dothideomycetidae</taxon>
        <taxon>Myriangiales</taxon>
        <taxon>Elsinoaceae</taxon>
        <taxon>Elsinoe</taxon>
    </lineage>
</organism>
<protein>
    <submittedName>
        <fullName evidence="1">Uncharacterized protein</fullName>
    </submittedName>
</protein>
<gene>
    <name evidence="1" type="ORF">KVT40_004077</name>
</gene>
<reference evidence="1" key="1">
    <citation type="submission" date="2021-07" db="EMBL/GenBank/DDBJ databases">
        <title>Elsinoe batatas strain:CRI-CJ2 Genome sequencing and assembly.</title>
        <authorList>
            <person name="Huang L."/>
        </authorList>
    </citation>
    <scope>NUCLEOTIDE SEQUENCE</scope>
    <source>
        <strain evidence="1">CRI-CJ2</strain>
    </source>
</reference>
<evidence type="ECO:0000313" key="2">
    <source>
        <dbReference type="Proteomes" id="UP000809789"/>
    </source>
</evidence>
<dbReference type="EMBL" id="JAESVG020000004">
    <property type="protein sequence ID" value="KAG8628204.1"/>
    <property type="molecule type" value="Genomic_DNA"/>
</dbReference>
<sequence>MSTSAHSTSTLTDLFPELRRMVLEHLTPADILSMASASGLYRGDITHQQRMDALLEAALSPIVLEAATALLNTSKSTLLAARSTTERESRHAQLLANVVNALEGLSLPLSRTQAETSLIADFYVTRVRPLITEIRQHSTKSLCDKLPPDQGSGDARESFNHALTSQEEDRFARALYQYQVCCNLIEATDCVLEAPPLAIAARYLARFDVRAINAVLSIISFVQDRYVEWTKAVRIVPCERSRRKLQRAFCMLNIDVDHDESPGLVAHLMTAKGISTFSDLLYEPDLTERSRRLVNAIDPEGPKLVLEDFCTVFQTLAVFHLPIPDRNAKIDVKDARERSIGLDFLSHMQTDRYNTAKGARYGFAFWDKERFDSVGDLYGFVRSCKY</sequence>
<comment type="caution">
    <text evidence="1">The sequence shown here is derived from an EMBL/GenBank/DDBJ whole genome shotgun (WGS) entry which is preliminary data.</text>
</comment>
<dbReference type="AlphaFoldDB" id="A0A8K0L1Z9"/>
<dbReference type="Proteomes" id="UP000809789">
    <property type="component" value="Unassembled WGS sequence"/>
</dbReference>
<accession>A0A8K0L1Z9</accession>
<name>A0A8K0L1Z9_9PEZI</name>
<dbReference type="OrthoDB" id="5304511at2759"/>